<dbReference type="AlphaFoldDB" id="A0A1X0QBP5"/>
<dbReference type="VEuPathDB" id="MicrosporidiaDB:A0H76_1674"/>
<accession>A0A1X0QBP5</accession>
<keyword evidence="3" id="KW-1185">Reference proteome</keyword>
<dbReference type="Proteomes" id="UP000192356">
    <property type="component" value="Unassembled WGS sequence"/>
</dbReference>
<comment type="caution">
    <text evidence="2">The sequence shown here is derived from an EMBL/GenBank/DDBJ whole genome shotgun (WGS) entry which is preliminary data.</text>
</comment>
<protein>
    <submittedName>
        <fullName evidence="2">Uncharacterized protein</fullName>
    </submittedName>
</protein>
<proteinExistence type="predicted"/>
<evidence type="ECO:0000256" key="1">
    <source>
        <dbReference type="SAM" id="Coils"/>
    </source>
</evidence>
<dbReference type="VEuPathDB" id="MicrosporidiaDB:HERIO_982"/>
<evidence type="ECO:0000313" key="3">
    <source>
        <dbReference type="Proteomes" id="UP000192356"/>
    </source>
</evidence>
<sequence>MYFYVLETNNSGIRFKFQDIKDKIKECSDMLLLNYDDSKIESELKNIIDFQEQNELDIDPFYIKRQIDFENRLCKRLMENLKSLNQSLDSSLEKQKKYIECFRLFLKNYRAFAVYLHKIDLSS</sequence>
<organism evidence="2 3">
    <name type="scientific">Hepatospora eriocheir</name>
    <dbReference type="NCBI Taxonomy" id="1081669"/>
    <lineage>
        <taxon>Eukaryota</taxon>
        <taxon>Fungi</taxon>
        <taxon>Fungi incertae sedis</taxon>
        <taxon>Microsporidia</taxon>
        <taxon>Hepatosporidae</taxon>
        <taxon>Hepatospora</taxon>
    </lineage>
</organism>
<feature type="coiled-coil region" evidence="1">
    <location>
        <begin position="67"/>
        <end position="94"/>
    </location>
</feature>
<name>A0A1X0QBP5_9MICR</name>
<gene>
    <name evidence="2" type="ORF">HERIO_982</name>
</gene>
<reference evidence="2 3" key="1">
    <citation type="journal article" date="2017" name="Environ. Microbiol.">
        <title>Decay of the glycolytic pathway and adaptation to intranuclear parasitism within Enterocytozoonidae microsporidia.</title>
        <authorList>
            <person name="Wiredu Boakye D."/>
            <person name="Jaroenlak P."/>
            <person name="Prachumwat A."/>
            <person name="Williams T.A."/>
            <person name="Bateman K.S."/>
            <person name="Itsathitphaisarn O."/>
            <person name="Sritunyalucksana K."/>
            <person name="Paszkiewicz K.H."/>
            <person name="Moore K.A."/>
            <person name="Stentiford G.D."/>
            <person name="Williams B.A."/>
        </authorList>
    </citation>
    <scope>NUCLEOTIDE SEQUENCE [LARGE SCALE GENOMIC DNA]</scope>
    <source>
        <strain evidence="2 3">GB1</strain>
    </source>
</reference>
<dbReference type="EMBL" id="LVKB01000039">
    <property type="protein sequence ID" value="ORD97134.1"/>
    <property type="molecule type" value="Genomic_DNA"/>
</dbReference>
<keyword evidence="1" id="KW-0175">Coiled coil</keyword>
<evidence type="ECO:0000313" key="2">
    <source>
        <dbReference type="EMBL" id="ORD97134.1"/>
    </source>
</evidence>